<accession>A0A0C1L8S0</accession>
<name>A0A0C1L8S0_9BACT</name>
<dbReference type="RefSeq" id="WP_039144228.1">
    <property type="nucleotide sequence ID" value="NZ_JSVC01000038.1"/>
</dbReference>
<dbReference type="AlphaFoldDB" id="A0A0C1L8S0"/>
<dbReference type="InterPro" id="IPR011990">
    <property type="entry name" value="TPR-like_helical_dom_sf"/>
</dbReference>
<dbReference type="Gene3D" id="1.25.40.10">
    <property type="entry name" value="Tetratricopeptide repeat domain"/>
    <property type="match status" value="1"/>
</dbReference>
<sequence>MDRIQKLREYLVASPTDEFLKHALALEYVKLGDDAQAQTLFEEILSVNPGYIGSYYHLAKLMERSGDTESAVHWYQKGMDAAGKAGDNHAFGELRSALEELIY</sequence>
<organism evidence="1 2">
    <name type="scientific">Flavihumibacter solisilvae</name>
    <dbReference type="NCBI Taxonomy" id="1349421"/>
    <lineage>
        <taxon>Bacteria</taxon>
        <taxon>Pseudomonadati</taxon>
        <taxon>Bacteroidota</taxon>
        <taxon>Chitinophagia</taxon>
        <taxon>Chitinophagales</taxon>
        <taxon>Chitinophagaceae</taxon>
        <taxon>Flavihumibacter</taxon>
    </lineage>
</organism>
<dbReference type="InterPro" id="IPR019734">
    <property type="entry name" value="TPR_rpt"/>
</dbReference>
<proteinExistence type="predicted"/>
<evidence type="ECO:0000313" key="1">
    <source>
        <dbReference type="EMBL" id="KIC91963.1"/>
    </source>
</evidence>
<dbReference type="Proteomes" id="UP000031408">
    <property type="component" value="Unassembled WGS sequence"/>
</dbReference>
<dbReference type="SUPFAM" id="SSF48452">
    <property type="entry name" value="TPR-like"/>
    <property type="match status" value="1"/>
</dbReference>
<keyword evidence="2" id="KW-1185">Reference proteome</keyword>
<dbReference type="OrthoDB" id="1524733at2"/>
<dbReference type="Pfam" id="PF13181">
    <property type="entry name" value="TPR_8"/>
    <property type="match status" value="2"/>
</dbReference>
<evidence type="ECO:0000313" key="2">
    <source>
        <dbReference type="Proteomes" id="UP000031408"/>
    </source>
</evidence>
<dbReference type="STRING" id="1349421.OI18_22280"/>
<dbReference type="EMBL" id="JSVC01000038">
    <property type="protein sequence ID" value="KIC91963.1"/>
    <property type="molecule type" value="Genomic_DNA"/>
</dbReference>
<protein>
    <submittedName>
        <fullName evidence="1">Uncharacterized protein</fullName>
    </submittedName>
</protein>
<reference evidence="1 2" key="1">
    <citation type="submission" date="2014-11" db="EMBL/GenBank/DDBJ databases">
        <title>Genome sequence of Flavihumibacter solisilvae 3-3.</title>
        <authorList>
            <person name="Zhou G."/>
            <person name="Li M."/>
            <person name="Wang G."/>
        </authorList>
    </citation>
    <scope>NUCLEOTIDE SEQUENCE [LARGE SCALE GENOMIC DNA]</scope>
    <source>
        <strain evidence="1 2">3-3</strain>
    </source>
</reference>
<comment type="caution">
    <text evidence="1">The sequence shown here is derived from an EMBL/GenBank/DDBJ whole genome shotgun (WGS) entry which is preliminary data.</text>
</comment>
<gene>
    <name evidence="1" type="ORF">OI18_22280</name>
</gene>